<dbReference type="Proteomes" id="UP000294599">
    <property type="component" value="Unassembled WGS sequence"/>
</dbReference>
<dbReference type="EMBL" id="SMAF01000013">
    <property type="protein sequence ID" value="TCS97359.1"/>
    <property type="molecule type" value="Genomic_DNA"/>
</dbReference>
<comment type="caution">
    <text evidence="1">The sequence shown here is derived from an EMBL/GenBank/DDBJ whole genome shotgun (WGS) entry which is preliminary data.</text>
</comment>
<accession>A0A4R3LC07</accession>
<proteinExistence type="predicted"/>
<sequence length="63" mass="7144">MQLPQLIAEKLARWRDSGYSHEQYPAIAEILDWLSGREAGRPPFLRIPQQAIGVGRSLDREVG</sequence>
<dbReference type="RefSeq" id="WP_132577444.1">
    <property type="nucleotide sequence ID" value="NZ_JBHLWF010000085.1"/>
</dbReference>
<evidence type="ECO:0000313" key="2">
    <source>
        <dbReference type="Proteomes" id="UP000294599"/>
    </source>
</evidence>
<name>A0A4R3LC07_9GAMM</name>
<dbReference type="AlphaFoldDB" id="A0A4R3LC07"/>
<gene>
    <name evidence="1" type="ORF">EDC25_11332</name>
</gene>
<organism evidence="1 2">
    <name type="scientific">Pseudofulvimonas gallinarii</name>
    <dbReference type="NCBI Taxonomy" id="634155"/>
    <lineage>
        <taxon>Bacteria</taxon>
        <taxon>Pseudomonadati</taxon>
        <taxon>Pseudomonadota</taxon>
        <taxon>Gammaproteobacteria</taxon>
        <taxon>Lysobacterales</taxon>
        <taxon>Rhodanobacteraceae</taxon>
        <taxon>Pseudofulvimonas</taxon>
    </lineage>
</organism>
<keyword evidence="2" id="KW-1185">Reference proteome</keyword>
<evidence type="ECO:0000313" key="1">
    <source>
        <dbReference type="EMBL" id="TCS97359.1"/>
    </source>
</evidence>
<reference evidence="1 2" key="1">
    <citation type="submission" date="2019-03" db="EMBL/GenBank/DDBJ databases">
        <title>Genomic Encyclopedia of Type Strains, Phase IV (KMG-IV): sequencing the most valuable type-strain genomes for metagenomic binning, comparative biology and taxonomic classification.</title>
        <authorList>
            <person name="Goeker M."/>
        </authorList>
    </citation>
    <scope>NUCLEOTIDE SEQUENCE [LARGE SCALE GENOMIC DNA]</scope>
    <source>
        <strain evidence="1 2">DSM 21944</strain>
    </source>
</reference>
<protein>
    <submittedName>
        <fullName evidence="1">Uncharacterized protein</fullName>
    </submittedName>
</protein>